<dbReference type="RefSeq" id="WP_397403035.1">
    <property type="nucleotide sequence ID" value="NZ_JBIRYI010000004.1"/>
</dbReference>
<dbReference type="InterPro" id="IPR015868">
    <property type="entry name" value="Glutaminase"/>
</dbReference>
<reference evidence="7 8" key="1">
    <citation type="submission" date="2024-10" db="EMBL/GenBank/DDBJ databases">
        <title>The Natural Products Discovery Center: Release of the First 8490 Sequenced Strains for Exploring Actinobacteria Biosynthetic Diversity.</title>
        <authorList>
            <person name="Kalkreuter E."/>
            <person name="Kautsar S.A."/>
            <person name="Yang D."/>
            <person name="Bader C.D."/>
            <person name="Teijaro C.N."/>
            <person name="Fluegel L."/>
            <person name="Davis C.M."/>
            <person name="Simpson J.R."/>
            <person name="Lauterbach L."/>
            <person name="Steele A.D."/>
            <person name="Gui C."/>
            <person name="Meng S."/>
            <person name="Li G."/>
            <person name="Viehrig K."/>
            <person name="Ye F."/>
            <person name="Su P."/>
            <person name="Kiefer A.F."/>
            <person name="Nichols A."/>
            <person name="Cepeda A.J."/>
            <person name="Yan W."/>
            <person name="Fan B."/>
            <person name="Jiang Y."/>
            <person name="Adhikari A."/>
            <person name="Zheng C.-J."/>
            <person name="Schuster L."/>
            <person name="Cowan T.M."/>
            <person name="Smanski M.J."/>
            <person name="Chevrette M.G."/>
            <person name="De Carvalho L.P.S."/>
            <person name="Shen B."/>
        </authorList>
    </citation>
    <scope>NUCLEOTIDE SEQUENCE [LARGE SCALE GENOMIC DNA]</scope>
    <source>
        <strain evidence="7 8">NPDC019481</strain>
    </source>
</reference>
<dbReference type="InterPro" id="IPR012338">
    <property type="entry name" value="Beta-lactam/transpept-like"/>
</dbReference>
<dbReference type="HAMAP" id="MF_00313">
    <property type="entry name" value="Glutaminase"/>
    <property type="match status" value="1"/>
</dbReference>
<proteinExistence type="inferred from homology"/>
<dbReference type="EMBL" id="JBIRYI010000004">
    <property type="protein sequence ID" value="MFI2486813.1"/>
    <property type="molecule type" value="Genomic_DNA"/>
</dbReference>
<evidence type="ECO:0000256" key="6">
    <source>
        <dbReference type="HAMAP-Rule" id="MF_00313"/>
    </source>
</evidence>
<dbReference type="NCBIfam" id="TIGR03814">
    <property type="entry name" value="Gln_ase"/>
    <property type="match status" value="1"/>
</dbReference>
<dbReference type="Proteomes" id="UP001611580">
    <property type="component" value="Unassembled WGS sequence"/>
</dbReference>
<organism evidence="7 8">
    <name type="scientific">Promicromonospora kroppenstedtii</name>
    <dbReference type="NCBI Taxonomy" id="440482"/>
    <lineage>
        <taxon>Bacteria</taxon>
        <taxon>Bacillati</taxon>
        <taxon>Actinomycetota</taxon>
        <taxon>Actinomycetes</taxon>
        <taxon>Micrococcales</taxon>
        <taxon>Promicromonosporaceae</taxon>
        <taxon>Promicromonospora</taxon>
    </lineage>
</organism>
<keyword evidence="4 6" id="KW-0378">Hydrolase</keyword>
<dbReference type="Gene3D" id="3.40.710.10">
    <property type="entry name" value="DD-peptidase/beta-lactamase superfamily"/>
    <property type="match status" value="1"/>
</dbReference>
<feature type="binding site" evidence="6">
    <location>
        <position position="64"/>
    </location>
    <ligand>
        <name>substrate</name>
    </ligand>
</feature>
<sequence length="426" mass="45475">MRSPILDYLDTIIEQTAHIESGALADYIPELAAADPDRVAVALCTVNGTVYASGDTDHEFSIQSMSKPFAYAQAIEDRGLKTVLRHIGVEPSGEAFNELSLDPQTGKPRNPMINAGAITTHALLKDDEESAVDRMLGLFSRLAERPIKVDEAVAASELATGDRNLGLAYLLHSSGALRQEPRTAVTGYIRQCAASVTVRDLALMAATLANGGVQPNTGERLFSRSGTRHLLSVMASCGMYDAAGDWLTTVGIPAKSGVAGGIIGVLPGQIGVAVFSPRLDPHGNSARGVEMMQLLSDDLGLHLMEASRPARSSLRETREVTVEGQPATVYVLQGDLVLSSIESLVRVLIEDPPTTELVVFDLSRVDEVLPVARRTASETATKLIDDGHRIALVDPEETVVGFSDSQGRAVEWWSVERLEKGAVGSV</sequence>
<comment type="subunit">
    <text evidence="2 6">Homotetramer.</text>
</comment>
<keyword evidence="6" id="KW-0007">Acetylation</keyword>
<evidence type="ECO:0000256" key="2">
    <source>
        <dbReference type="ARBA" id="ARBA00011881"/>
    </source>
</evidence>
<evidence type="ECO:0000313" key="8">
    <source>
        <dbReference type="Proteomes" id="UP001611580"/>
    </source>
</evidence>
<dbReference type="SUPFAM" id="SSF56601">
    <property type="entry name" value="beta-lactamase/transpeptidase-like"/>
    <property type="match status" value="1"/>
</dbReference>
<evidence type="ECO:0000256" key="4">
    <source>
        <dbReference type="ARBA" id="ARBA00022801"/>
    </source>
</evidence>
<dbReference type="Gene3D" id="3.30.750.24">
    <property type="entry name" value="STAS domain"/>
    <property type="match status" value="1"/>
</dbReference>
<feature type="binding site" evidence="6">
    <location>
        <position position="164"/>
    </location>
    <ligand>
        <name>substrate</name>
    </ligand>
</feature>
<dbReference type="PANTHER" id="PTHR12544:SF29">
    <property type="entry name" value="GLUTAMINASE"/>
    <property type="match status" value="1"/>
</dbReference>
<comment type="caution">
    <text evidence="7">The sequence shown here is derived from an EMBL/GenBank/DDBJ whole genome shotgun (WGS) entry which is preliminary data.</text>
</comment>
<comment type="similarity">
    <text evidence="1 6">Belongs to the glutaminase family.</text>
</comment>
<feature type="binding site" evidence="6">
    <location>
        <position position="240"/>
    </location>
    <ligand>
        <name>substrate</name>
    </ligand>
</feature>
<keyword evidence="8" id="KW-1185">Reference proteome</keyword>
<dbReference type="GO" id="GO:0004359">
    <property type="term" value="F:glutaminase activity"/>
    <property type="evidence" value="ECO:0007669"/>
    <property type="project" value="UniProtKB-EC"/>
</dbReference>
<evidence type="ECO:0000256" key="3">
    <source>
        <dbReference type="ARBA" id="ARBA00012918"/>
    </source>
</evidence>
<dbReference type="NCBIfam" id="NF002134">
    <property type="entry name" value="PRK00971.1-4"/>
    <property type="match status" value="1"/>
</dbReference>
<comment type="catalytic activity">
    <reaction evidence="5 6">
        <text>L-glutamine + H2O = L-glutamate + NH4(+)</text>
        <dbReference type="Rhea" id="RHEA:15889"/>
        <dbReference type="ChEBI" id="CHEBI:15377"/>
        <dbReference type="ChEBI" id="CHEBI:28938"/>
        <dbReference type="ChEBI" id="CHEBI:29985"/>
        <dbReference type="ChEBI" id="CHEBI:58359"/>
        <dbReference type="EC" id="3.5.1.2"/>
    </reaction>
</comment>
<dbReference type="PANTHER" id="PTHR12544">
    <property type="entry name" value="GLUTAMINASE"/>
    <property type="match status" value="1"/>
</dbReference>
<feature type="binding site" evidence="6">
    <location>
        <position position="157"/>
    </location>
    <ligand>
        <name>substrate</name>
    </ligand>
</feature>
<protein>
    <recommendedName>
        <fullName evidence="3 6">Glutaminase</fullName>
        <ecNumber evidence="3 6">3.5.1.2</ecNumber>
    </recommendedName>
</protein>
<evidence type="ECO:0000256" key="1">
    <source>
        <dbReference type="ARBA" id="ARBA00011076"/>
    </source>
</evidence>
<evidence type="ECO:0000313" key="7">
    <source>
        <dbReference type="EMBL" id="MFI2486813.1"/>
    </source>
</evidence>
<name>A0ABW7XHJ0_9MICO</name>
<dbReference type="EC" id="3.5.1.2" evidence="3 6"/>
<dbReference type="Pfam" id="PF04960">
    <property type="entry name" value="Glutaminase"/>
    <property type="match status" value="1"/>
</dbReference>
<feature type="binding site" evidence="6">
    <location>
        <position position="258"/>
    </location>
    <ligand>
        <name>substrate</name>
    </ligand>
</feature>
<feature type="binding site" evidence="6">
    <location>
        <position position="188"/>
    </location>
    <ligand>
        <name>substrate</name>
    </ligand>
</feature>
<evidence type="ECO:0000256" key="5">
    <source>
        <dbReference type="ARBA" id="ARBA00049534"/>
    </source>
</evidence>
<gene>
    <name evidence="6" type="primary">glsA</name>
    <name evidence="7" type="ORF">ACH47X_07885</name>
</gene>
<accession>A0ABW7XHJ0</accession>
<dbReference type="InterPro" id="IPR036513">
    <property type="entry name" value="STAS_dom_sf"/>
</dbReference>
<feature type="binding site" evidence="6">
    <location>
        <position position="114"/>
    </location>
    <ligand>
        <name>substrate</name>
    </ligand>
</feature>